<dbReference type="EC" id="2.7.13.3" evidence="2"/>
<sequence>MSNFKQFDISDFLNEIKEPLFLMDEEEIIFWNDYSRDHFVDLPLEWEAWFSKPELIDQIQKFFEDGEVPNSRYFKSLEYKDGTMRRFEWSFTNLPSTYNSRFLIVKANPIRYMGENTEENFLIDKNIQAVEELSYMQSILNNSHDLIAILDEKGNYKFISDSVGEKLGFPVEAIVGRNFNDFIQAGILQLVKGSFEEVLESDREVAVDFWINRQSGERIYLESFAKNLLHHPEINGVLFSSRDITDFIQMDRDLQKRYEIENLINQVSAHLINATLTQPEVEFQFLLEKFGQFLHAELGYIWILNRETDELELLNTWTSRVDSQQKFVEIQKEIQARKNRLEKGMIKLVDCPEGKEDGRVLLLIPMISINKLRGVLSYEIDKKKLEHNEKQLQIFRQLGDILAGAYAGSLLTRRIQRNESLLATTERLSKSGSWRYSTQKDLFYISGGLAELFGLGVEPLTCEFTALIYKIDKDTRSEFVKKLKKSIAEKSQESGEFTIQHPTGGTAYIFYEIETRENFLNQGMEVTGFCTDVTHKRAAEEHLRLQSQILAQVSDPIVVTDLDMQVIYLNEAAIQLCCPETAATFRGNVDDLLNCQLENGEKGISRLMKKVRDGNVWKGELSVETKHTRNSPFEISIKSIFSENQKRIGFSIILRSLTDKKESEKLAARARMIAENSPAVLFQVDPNDNYRIEFISENISQFGYQSADLMGKRVSFLELVHPADRESIIGLRDSRKTDSGILSFSGEYRIKTASGDYVWVEDKTSDVKDFEGHITFHQGIFQDITERKNFEQFKEEKEKQYRMLASQIPGTNIFLLDKNRQYILAEGTNFEHWGLSREDFEGKYLKDISLTDREEVSEILDRVYQDQEVVESEFEFKDRKYHRVIRPILENGQVEYALSIIRDVTEEYLAKKQLEESEEKYRTLVEESTEIIFSLTDTYVFEYISPNVKQFLGYEVEEVLGRSFFDFLYPDDLDVFQNMLNESQDFLSENQYLEFRLPHKNGEIRVFNSNGKIIWDKDGKRRLYTGIARDISKLKQAQKELVKAKENAEEASRIKSQFLSVMSHEIRTPMNAVIGLSHFLMEDDPRPDQLENLKTLQFSAENLMALINDILDYNKIDSGKIELEHLPLDLRHLLHRIVHSHSFQSHEKGLKISCEIDESIPQWVLADSVRMGQVINNLVSNAIKFTEKGFVKIGLQENGIDSEGRTRIQFRFEDTGIGIPKDKAERIFDAFTQASSDTTRKYGGTGLGLAIVKRLVELFGGEIHYYPNPSGGSIFEFEVPFEVYQKQLEVAQETTHVASRSLEGYAVLVAEDNAVNQVLIKKFLQKWNVGYLELAEDGRSALDKFEQDMFDILLLDLQMPNLDGFEVAKKIRSHSNAKKANIPILALTASSLEEVKNEMLEAGIDDYIPKPFSPEVLYEKLSKYLRSRSFLSD</sequence>
<dbReference type="InterPro" id="IPR036097">
    <property type="entry name" value="HisK_dim/P_sf"/>
</dbReference>
<evidence type="ECO:0000259" key="6">
    <source>
        <dbReference type="PROSITE" id="PS50109"/>
    </source>
</evidence>
<comment type="catalytic activity">
    <reaction evidence="1">
        <text>ATP + protein L-histidine = ADP + protein N-phospho-L-histidine.</text>
        <dbReference type="EC" id="2.7.13.3"/>
    </reaction>
</comment>
<dbReference type="Gene3D" id="3.30.450.20">
    <property type="entry name" value="PAS domain"/>
    <property type="match status" value="6"/>
</dbReference>
<dbReference type="SMART" id="SM00388">
    <property type="entry name" value="HisKA"/>
    <property type="match status" value="1"/>
</dbReference>
<evidence type="ECO:0000256" key="3">
    <source>
        <dbReference type="ARBA" id="ARBA00022553"/>
    </source>
</evidence>
<dbReference type="InterPro" id="IPR005467">
    <property type="entry name" value="His_kinase_dom"/>
</dbReference>
<dbReference type="SUPFAM" id="SSF47384">
    <property type="entry name" value="Homodimeric domain of signal transducing histidine kinase"/>
    <property type="match status" value="1"/>
</dbReference>
<evidence type="ECO:0000313" key="10">
    <source>
        <dbReference type="EMBL" id="TFV97525.1"/>
    </source>
</evidence>
<feature type="coiled-coil region" evidence="5">
    <location>
        <begin position="1027"/>
        <end position="1054"/>
    </location>
</feature>
<dbReference type="PROSITE" id="PS50113">
    <property type="entry name" value="PAC"/>
    <property type="match status" value="2"/>
</dbReference>
<dbReference type="PANTHER" id="PTHR45339">
    <property type="entry name" value="HYBRID SIGNAL TRANSDUCTION HISTIDINE KINASE J"/>
    <property type="match status" value="1"/>
</dbReference>
<dbReference type="SUPFAM" id="SSF55874">
    <property type="entry name" value="ATPase domain of HSP90 chaperone/DNA topoisomerase II/histidine kinase"/>
    <property type="match status" value="1"/>
</dbReference>
<feature type="domain" description="PAS" evidence="8">
    <location>
        <begin position="666"/>
        <end position="728"/>
    </location>
</feature>
<feature type="domain" description="PAS" evidence="8">
    <location>
        <begin position="917"/>
        <end position="983"/>
    </location>
</feature>
<dbReference type="CDD" id="cd00082">
    <property type="entry name" value="HisKA"/>
    <property type="match status" value="1"/>
</dbReference>
<dbReference type="InterPro" id="IPR013655">
    <property type="entry name" value="PAS_fold_3"/>
</dbReference>
<dbReference type="Pfam" id="PF08448">
    <property type="entry name" value="PAS_4"/>
    <property type="match status" value="1"/>
</dbReference>
<dbReference type="NCBIfam" id="TIGR00229">
    <property type="entry name" value="sensory_box"/>
    <property type="match status" value="4"/>
</dbReference>
<protein>
    <recommendedName>
        <fullName evidence="2">histidine kinase</fullName>
        <ecNumber evidence="2">2.7.13.3</ecNumber>
    </recommendedName>
</protein>
<organism evidence="10 11">
    <name type="scientific">Algoriphagus kandeliae</name>
    <dbReference type="NCBI Taxonomy" id="2562278"/>
    <lineage>
        <taxon>Bacteria</taxon>
        <taxon>Pseudomonadati</taxon>
        <taxon>Bacteroidota</taxon>
        <taxon>Cytophagia</taxon>
        <taxon>Cytophagales</taxon>
        <taxon>Cyclobacteriaceae</taxon>
        <taxon>Algoriphagus</taxon>
    </lineage>
</organism>
<dbReference type="OrthoDB" id="9797097at2"/>
<feature type="domain" description="Histidine kinase" evidence="6">
    <location>
        <begin position="1061"/>
        <end position="1283"/>
    </location>
</feature>
<dbReference type="CDD" id="cd00130">
    <property type="entry name" value="PAS"/>
    <property type="match status" value="5"/>
</dbReference>
<dbReference type="InterPro" id="IPR000014">
    <property type="entry name" value="PAS"/>
</dbReference>
<dbReference type="SUPFAM" id="SSF52172">
    <property type="entry name" value="CheY-like"/>
    <property type="match status" value="1"/>
</dbReference>
<reference evidence="10 11" key="1">
    <citation type="submission" date="2019-03" db="EMBL/GenBank/DDBJ databases">
        <title>Algoriphagus sp. nov, a new strain isolated from root system soil of mangrove plant Kandelia.</title>
        <authorList>
            <person name="Yin Q."/>
            <person name="Wang K."/>
            <person name="Song Z."/>
        </authorList>
    </citation>
    <scope>NUCLEOTIDE SEQUENCE [LARGE SCALE GENOMIC DNA]</scope>
    <source>
        <strain evidence="10 11">XY-J91</strain>
    </source>
</reference>
<keyword evidence="3 4" id="KW-0597">Phosphoprotein</keyword>
<keyword evidence="5" id="KW-0175">Coiled coil</keyword>
<name>A0A4Y9R2M7_9BACT</name>
<dbReference type="InterPro" id="IPR003594">
    <property type="entry name" value="HATPase_dom"/>
</dbReference>
<keyword evidence="11" id="KW-1185">Reference proteome</keyword>
<dbReference type="Gene3D" id="3.40.50.2300">
    <property type="match status" value="1"/>
</dbReference>
<dbReference type="Pfam" id="PF13426">
    <property type="entry name" value="PAS_9"/>
    <property type="match status" value="1"/>
</dbReference>
<dbReference type="InterPro" id="IPR035965">
    <property type="entry name" value="PAS-like_dom_sf"/>
</dbReference>
<dbReference type="InterPro" id="IPR013767">
    <property type="entry name" value="PAS_fold"/>
</dbReference>
<feature type="domain" description="PAS" evidence="8">
    <location>
        <begin position="132"/>
        <end position="202"/>
    </location>
</feature>
<dbReference type="Proteomes" id="UP000297647">
    <property type="component" value="Unassembled WGS sequence"/>
</dbReference>
<dbReference type="PANTHER" id="PTHR45339:SF5">
    <property type="entry name" value="HISTIDINE KINASE"/>
    <property type="match status" value="1"/>
</dbReference>
<dbReference type="SUPFAM" id="SSF55785">
    <property type="entry name" value="PYP-like sensor domain (PAS domain)"/>
    <property type="match status" value="6"/>
</dbReference>
<dbReference type="FunFam" id="3.30.565.10:FF:000010">
    <property type="entry name" value="Sensor histidine kinase RcsC"/>
    <property type="match status" value="1"/>
</dbReference>
<feature type="domain" description="PAC" evidence="9">
    <location>
        <begin position="991"/>
        <end position="1043"/>
    </location>
</feature>
<dbReference type="InterPro" id="IPR011006">
    <property type="entry name" value="CheY-like_superfamily"/>
</dbReference>
<dbReference type="InterPro" id="IPR036890">
    <property type="entry name" value="HATPase_C_sf"/>
</dbReference>
<dbReference type="InterPro" id="IPR001789">
    <property type="entry name" value="Sig_transdc_resp-reg_receiver"/>
</dbReference>
<dbReference type="PROSITE" id="PS50109">
    <property type="entry name" value="HIS_KIN"/>
    <property type="match status" value="1"/>
</dbReference>
<dbReference type="InterPro" id="IPR000700">
    <property type="entry name" value="PAS-assoc_C"/>
</dbReference>
<evidence type="ECO:0000256" key="5">
    <source>
        <dbReference type="SAM" id="Coils"/>
    </source>
</evidence>
<dbReference type="CDD" id="cd17546">
    <property type="entry name" value="REC_hyHK_CKI1_RcsC-like"/>
    <property type="match status" value="1"/>
</dbReference>
<dbReference type="Pfam" id="PF00072">
    <property type="entry name" value="Response_reg"/>
    <property type="match status" value="1"/>
</dbReference>
<evidence type="ECO:0000256" key="4">
    <source>
        <dbReference type="PROSITE-ProRule" id="PRU00169"/>
    </source>
</evidence>
<feature type="domain" description="Response regulatory" evidence="7">
    <location>
        <begin position="1306"/>
        <end position="1425"/>
    </location>
</feature>
<dbReference type="Pfam" id="PF08447">
    <property type="entry name" value="PAS_3"/>
    <property type="match status" value="2"/>
</dbReference>
<dbReference type="InterPro" id="IPR013656">
    <property type="entry name" value="PAS_4"/>
</dbReference>
<dbReference type="SMART" id="SM00086">
    <property type="entry name" value="PAC"/>
    <property type="match status" value="5"/>
</dbReference>
<dbReference type="SMART" id="SM00448">
    <property type="entry name" value="REC"/>
    <property type="match status" value="1"/>
</dbReference>
<dbReference type="PROSITE" id="PS50112">
    <property type="entry name" value="PAS"/>
    <property type="match status" value="3"/>
</dbReference>
<dbReference type="PRINTS" id="PR00344">
    <property type="entry name" value="BCTRLSENSOR"/>
</dbReference>
<feature type="domain" description="PAC" evidence="9">
    <location>
        <begin position="744"/>
        <end position="796"/>
    </location>
</feature>
<feature type="modified residue" description="4-aspartylphosphate" evidence="4">
    <location>
        <position position="1356"/>
    </location>
</feature>
<dbReference type="InterPro" id="IPR003661">
    <property type="entry name" value="HisK_dim/P_dom"/>
</dbReference>
<dbReference type="Pfam" id="PF02518">
    <property type="entry name" value="HATPase_c"/>
    <property type="match status" value="1"/>
</dbReference>
<evidence type="ECO:0000313" key="11">
    <source>
        <dbReference type="Proteomes" id="UP000297647"/>
    </source>
</evidence>
<comment type="caution">
    <text evidence="10">The sequence shown here is derived from an EMBL/GenBank/DDBJ whole genome shotgun (WGS) entry which is preliminary data.</text>
</comment>
<proteinExistence type="predicted"/>
<evidence type="ECO:0000259" key="9">
    <source>
        <dbReference type="PROSITE" id="PS50113"/>
    </source>
</evidence>
<gene>
    <name evidence="10" type="ORF">E4S40_02395</name>
</gene>
<evidence type="ECO:0000256" key="2">
    <source>
        <dbReference type="ARBA" id="ARBA00012438"/>
    </source>
</evidence>
<dbReference type="CDD" id="cd16922">
    <property type="entry name" value="HATPase_EvgS-ArcB-TorS-like"/>
    <property type="match status" value="1"/>
</dbReference>
<dbReference type="InterPro" id="IPR004358">
    <property type="entry name" value="Sig_transdc_His_kin-like_C"/>
</dbReference>
<evidence type="ECO:0000259" key="8">
    <source>
        <dbReference type="PROSITE" id="PS50112"/>
    </source>
</evidence>
<dbReference type="GO" id="GO:0000155">
    <property type="term" value="F:phosphorelay sensor kinase activity"/>
    <property type="evidence" value="ECO:0007669"/>
    <property type="project" value="InterPro"/>
</dbReference>
<dbReference type="SMART" id="SM00091">
    <property type="entry name" value="PAS"/>
    <property type="match status" value="6"/>
</dbReference>
<dbReference type="Gene3D" id="3.30.565.10">
    <property type="entry name" value="Histidine kinase-like ATPase, C-terminal domain"/>
    <property type="match status" value="1"/>
</dbReference>
<accession>A0A4Y9R2M7</accession>
<dbReference type="PROSITE" id="PS50110">
    <property type="entry name" value="RESPONSE_REGULATORY"/>
    <property type="match status" value="1"/>
</dbReference>
<dbReference type="Pfam" id="PF00989">
    <property type="entry name" value="PAS"/>
    <property type="match status" value="1"/>
</dbReference>
<dbReference type="SMART" id="SM00387">
    <property type="entry name" value="HATPase_c"/>
    <property type="match status" value="1"/>
</dbReference>
<dbReference type="Gene3D" id="1.10.287.130">
    <property type="match status" value="1"/>
</dbReference>
<evidence type="ECO:0000256" key="1">
    <source>
        <dbReference type="ARBA" id="ARBA00000085"/>
    </source>
</evidence>
<dbReference type="Pfam" id="PF00512">
    <property type="entry name" value="HisKA"/>
    <property type="match status" value="1"/>
</dbReference>
<dbReference type="InterPro" id="IPR001610">
    <property type="entry name" value="PAC"/>
</dbReference>
<evidence type="ECO:0000259" key="7">
    <source>
        <dbReference type="PROSITE" id="PS50110"/>
    </source>
</evidence>
<dbReference type="RefSeq" id="WP_135070321.1">
    <property type="nucleotide sequence ID" value="NZ_SPSB01000001.1"/>
</dbReference>
<dbReference type="GO" id="GO:0006355">
    <property type="term" value="P:regulation of DNA-templated transcription"/>
    <property type="evidence" value="ECO:0007669"/>
    <property type="project" value="InterPro"/>
</dbReference>
<dbReference type="EMBL" id="SPSB01000001">
    <property type="protein sequence ID" value="TFV97525.1"/>
    <property type="molecule type" value="Genomic_DNA"/>
</dbReference>